<dbReference type="RefSeq" id="WP_087628703.1">
    <property type="nucleotide sequence ID" value="NZ_FCNZ02000001.1"/>
</dbReference>
<dbReference type="AlphaFoldDB" id="A0A158F3I0"/>
<evidence type="ECO:0000256" key="1">
    <source>
        <dbReference type="SAM" id="SignalP"/>
    </source>
</evidence>
<gene>
    <name evidence="2" type="ORF">AWB66_00554</name>
</gene>
<feature type="signal peptide" evidence="1">
    <location>
        <begin position="1"/>
        <end position="24"/>
    </location>
</feature>
<organism evidence="2 3">
    <name type="scientific">Caballeronia telluris</name>
    <dbReference type="NCBI Taxonomy" id="326475"/>
    <lineage>
        <taxon>Bacteria</taxon>
        <taxon>Pseudomonadati</taxon>
        <taxon>Pseudomonadota</taxon>
        <taxon>Betaproteobacteria</taxon>
        <taxon>Burkholderiales</taxon>
        <taxon>Burkholderiaceae</taxon>
        <taxon>Caballeronia</taxon>
    </lineage>
</organism>
<name>A0A158F3I0_9BURK</name>
<dbReference type="Pfam" id="PF13663">
    <property type="entry name" value="DUF4148"/>
    <property type="match status" value="1"/>
</dbReference>
<keyword evidence="1" id="KW-0732">Signal</keyword>
<dbReference type="EMBL" id="FCNZ02000001">
    <property type="protein sequence ID" value="SAL14407.1"/>
    <property type="molecule type" value="Genomic_DNA"/>
</dbReference>
<evidence type="ECO:0000313" key="3">
    <source>
        <dbReference type="Proteomes" id="UP000054717"/>
    </source>
</evidence>
<proteinExistence type="predicted"/>
<dbReference type="Proteomes" id="UP000054717">
    <property type="component" value="Unassembled WGS sequence"/>
</dbReference>
<reference evidence="2" key="1">
    <citation type="submission" date="2016-01" db="EMBL/GenBank/DDBJ databases">
        <authorList>
            <person name="Peeters Charlotte."/>
        </authorList>
    </citation>
    <scope>NUCLEOTIDE SEQUENCE</scope>
    <source>
        <strain evidence="2">LMG 22936</strain>
    </source>
</reference>
<keyword evidence="3" id="KW-1185">Reference proteome</keyword>
<sequence length="117" mass="11994">MKSRLIAGLALAAVSAVVSTTAFADGGQGIGRAGTYQIQTTTAQSTKTRAEVRAELAASYSDGTLPALNRNAYPDKSMAGEAVAAQSARRAALAEQHNREIVEYANGSVTQSGVAAH</sequence>
<feature type="chain" id="PRO_5011109402" description="Purine nucleoside phosphorylase" evidence="1">
    <location>
        <begin position="25"/>
        <end position="117"/>
    </location>
</feature>
<comment type="caution">
    <text evidence="2">The sequence shown here is derived from an EMBL/GenBank/DDBJ whole genome shotgun (WGS) entry which is preliminary data.</text>
</comment>
<evidence type="ECO:0000313" key="2">
    <source>
        <dbReference type="EMBL" id="SAL14407.1"/>
    </source>
</evidence>
<evidence type="ECO:0008006" key="4">
    <source>
        <dbReference type="Google" id="ProtNLM"/>
    </source>
</evidence>
<accession>A0A158F3I0</accession>
<dbReference type="STRING" id="326475.AWB66_00554"/>
<protein>
    <recommendedName>
        <fullName evidence="4">Purine nucleoside phosphorylase</fullName>
    </recommendedName>
</protein>
<dbReference type="InterPro" id="IPR025421">
    <property type="entry name" value="DUF4148"/>
</dbReference>